<evidence type="ECO:0000313" key="1">
    <source>
        <dbReference type="EMBL" id="KAK1435008.1"/>
    </source>
</evidence>
<comment type="caution">
    <text evidence="1">The sequence shown here is derived from an EMBL/GenBank/DDBJ whole genome shotgun (WGS) entry which is preliminary data.</text>
</comment>
<dbReference type="AlphaFoldDB" id="A0AAD8L8G3"/>
<gene>
    <name evidence="1" type="ORF">QVD17_00763</name>
</gene>
<reference evidence="1" key="1">
    <citation type="journal article" date="2023" name="bioRxiv">
        <title>Improved chromosome-level genome assembly for marigold (Tagetes erecta).</title>
        <authorList>
            <person name="Jiang F."/>
            <person name="Yuan L."/>
            <person name="Wang S."/>
            <person name="Wang H."/>
            <person name="Xu D."/>
            <person name="Wang A."/>
            <person name="Fan W."/>
        </authorList>
    </citation>
    <scope>NUCLEOTIDE SEQUENCE</scope>
    <source>
        <strain evidence="1">WSJ</strain>
        <tissue evidence="1">Leaf</tissue>
    </source>
</reference>
<organism evidence="1 2">
    <name type="scientific">Tagetes erecta</name>
    <name type="common">African marigold</name>
    <dbReference type="NCBI Taxonomy" id="13708"/>
    <lineage>
        <taxon>Eukaryota</taxon>
        <taxon>Viridiplantae</taxon>
        <taxon>Streptophyta</taxon>
        <taxon>Embryophyta</taxon>
        <taxon>Tracheophyta</taxon>
        <taxon>Spermatophyta</taxon>
        <taxon>Magnoliopsida</taxon>
        <taxon>eudicotyledons</taxon>
        <taxon>Gunneridae</taxon>
        <taxon>Pentapetalae</taxon>
        <taxon>asterids</taxon>
        <taxon>campanulids</taxon>
        <taxon>Asterales</taxon>
        <taxon>Asteraceae</taxon>
        <taxon>Asteroideae</taxon>
        <taxon>Heliantheae alliance</taxon>
        <taxon>Tageteae</taxon>
        <taxon>Tagetes</taxon>
    </lineage>
</organism>
<dbReference type="EMBL" id="JAUHHV010000001">
    <property type="protein sequence ID" value="KAK1435008.1"/>
    <property type="molecule type" value="Genomic_DNA"/>
</dbReference>
<evidence type="ECO:0000313" key="2">
    <source>
        <dbReference type="Proteomes" id="UP001229421"/>
    </source>
</evidence>
<proteinExistence type="predicted"/>
<keyword evidence="2" id="KW-1185">Reference proteome</keyword>
<protein>
    <submittedName>
        <fullName evidence="1">Uncharacterized protein</fullName>
    </submittedName>
</protein>
<name>A0AAD8L8G3_TARER</name>
<accession>A0AAD8L8G3</accession>
<sequence length="107" mass="11906">MKCRNENPSLDMILKLHLVTIPAGSLSLSLVTQSDIEDECRSKNGDYGDTRMMQESGEEKQLTCCFDCAVNFKSEAKSSRSSSLPSWLVDEKISVNNQDQDCVLQAI</sequence>
<dbReference type="Proteomes" id="UP001229421">
    <property type="component" value="Unassembled WGS sequence"/>
</dbReference>